<feature type="region of interest" description="Disordered" evidence="1">
    <location>
        <begin position="311"/>
        <end position="394"/>
    </location>
</feature>
<protein>
    <recommendedName>
        <fullName evidence="4">CSD domain-containing protein</fullName>
    </recommendedName>
</protein>
<keyword evidence="3" id="KW-1185">Reference proteome</keyword>
<evidence type="ECO:0000256" key="1">
    <source>
        <dbReference type="SAM" id="MobiDB-lite"/>
    </source>
</evidence>
<organism evidence="2 3">
    <name type="scientific">Symbiodinium microadriaticum</name>
    <name type="common">Dinoflagellate</name>
    <name type="synonym">Zooxanthella microadriatica</name>
    <dbReference type="NCBI Taxonomy" id="2951"/>
    <lineage>
        <taxon>Eukaryota</taxon>
        <taxon>Sar</taxon>
        <taxon>Alveolata</taxon>
        <taxon>Dinophyceae</taxon>
        <taxon>Suessiales</taxon>
        <taxon>Symbiodiniaceae</taxon>
        <taxon>Symbiodinium</taxon>
    </lineage>
</organism>
<evidence type="ECO:0000313" key="2">
    <source>
        <dbReference type="EMBL" id="OLP88176.1"/>
    </source>
</evidence>
<comment type="caution">
    <text evidence="2">The sequence shown here is derived from an EMBL/GenBank/DDBJ whole genome shotgun (WGS) entry which is preliminary data.</text>
</comment>
<dbReference type="AlphaFoldDB" id="A0A1Q9CZ26"/>
<proteinExistence type="predicted"/>
<accession>A0A1Q9CZ26</accession>
<dbReference type="InterPro" id="IPR012340">
    <property type="entry name" value="NA-bd_OB-fold"/>
</dbReference>
<dbReference type="Proteomes" id="UP000186817">
    <property type="component" value="Unassembled WGS sequence"/>
</dbReference>
<feature type="region of interest" description="Disordered" evidence="1">
    <location>
        <begin position="111"/>
        <end position="130"/>
    </location>
</feature>
<dbReference type="Gene3D" id="2.40.50.140">
    <property type="entry name" value="Nucleic acid-binding proteins"/>
    <property type="match status" value="1"/>
</dbReference>
<sequence length="607" mass="64070">MTRTSAEDLASNSGIFMNSVDTGWINDENPLPTAQRIAENHQFQTPIDEVDAAARILDPVLMGLDAVKSGHAPCRRARKGGAEELGDGPVWGCFLKDYKLSVSRVQIPWGSSRAEPGKGKGLGKSPGSTVDSGADAGEFLIGTIKIADPARGFSMISCPDSGLEADVYIHRTIASPENFAVRDVVAFTFHMSEKGQPQADVVFRLSGFVPAGKTASFPPNMGTVTRVLPNGSGFIDCPEVSGVYGKDVFVHGSVVEQCGLQTGDVLAFDVHVSKDGNPQVSAPCWVQAAAGNTQERRQSPPVVQLPAKGSYFSPSGKGQQPLSKGKGFGMGAATGPKVTLSKGGTMRVEAPTPGPPKGAASPVPFHPSGAGCKGKPGKQAGKPAPSPPGKGMKGKIQLPQAWKAQQALGGAPRPGPGRDTWSMKASANHIDSLDIDWMAPDFHAGRVSLIDLEKFVSLVRCPASGFSRDVYVHQSVADPSALSLNDVVCFKVHMNSKGLPQASAPFWKRVGIESSESFTRFGEFQGLVVRSEDGPISIDCPDVTQLHGRDAVMQEESAELCQLVEGNLICFDVSVNEGGDPEVIPPCWICCSSEKWVKDIVGKGEEG</sequence>
<dbReference type="OrthoDB" id="420969at2759"/>
<gene>
    <name evidence="2" type="ORF">AK812_SmicGene30550</name>
</gene>
<evidence type="ECO:0000313" key="3">
    <source>
        <dbReference type="Proteomes" id="UP000186817"/>
    </source>
</evidence>
<evidence type="ECO:0008006" key="4">
    <source>
        <dbReference type="Google" id="ProtNLM"/>
    </source>
</evidence>
<feature type="compositionally biased region" description="Polar residues" evidence="1">
    <location>
        <begin position="312"/>
        <end position="322"/>
    </location>
</feature>
<reference evidence="2 3" key="1">
    <citation type="submission" date="2016-02" db="EMBL/GenBank/DDBJ databases">
        <title>Genome analysis of coral dinoflagellate symbionts highlights evolutionary adaptations to a symbiotic lifestyle.</title>
        <authorList>
            <person name="Aranda M."/>
            <person name="Li Y."/>
            <person name="Liew Y.J."/>
            <person name="Baumgarten S."/>
            <person name="Simakov O."/>
            <person name="Wilson M."/>
            <person name="Piel J."/>
            <person name="Ashoor H."/>
            <person name="Bougouffa S."/>
            <person name="Bajic V.B."/>
            <person name="Ryu T."/>
            <person name="Ravasi T."/>
            <person name="Bayer T."/>
            <person name="Micklem G."/>
            <person name="Kim H."/>
            <person name="Bhak J."/>
            <person name="Lajeunesse T.C."/>
            <person name="Voolstra C.R."/>
        </authorList>
    </citation>
    <scope>NUCLEOTIDE SEQUENCE [LARGE SCALE GENOMIC DNA]</scope>
    <source>
        <strain evidence="2 3">CCMP2467</strain>
    </source>
</reference>
<dbReference type="EMBL" id="LSRX01000827">
    <property type="protein sequence ID" value="OLP88176.1"/>
    <property type="molecule type" value="Genomic_DNA"/>
</dbReference>
<dbReference type="SUPFAM" id="SSF50249">
    <property type="entry name" value="Nucleic acid-binding proteins"/>
    <property type="match status" value="1"/>
</dbReference>
<name>A0A1Q9CZ26_SYMMI</name>